<keyword evidence="1" id="KW-1133">Transmembrane helix</keyword>
<keyword evidence="3" id="KW-1185">Reference proteome</keyword>
<comment type="caution">
    <text evidence="2">The sequence shown here is derived from an EMBL/GenBank/DDBJ whole genome shotgun (WGS) entry which is preliminary data.</text>
</comment>
<dbReference type="RefSeq" id="WP_058503217.1">
    <property type="nucleotide sequence ID" value="NZ_CAAAIF010000002.1"/>
</dbReference>
<dbReference type="EMBL" id="LNYO01000001">
    <property type="protein sequence ID" value="KTD39363.1"/>
    <property type="molecule type" value="Genomic_DNA"/>
</dbReference>
<evidence type="ECO:0000313" key="2">
    <source>
        <dbReference type="EMBL" id="KTD39363.1"/>
    </source>
</evidence>
<feature type="transmembrane region" description="Helical" evidence="1">
    <location>
        <begin position="156"/>
        <end position="179"/>
    </location>
</feature>
<dbReference type="PATRIC" id="fig|45070.6.peg.133"/>
<evidence type="ECO:0008006" key="4">
    <source>
        <dbReference type="Google" id="ProtNLM"/>
    </source>
</evidence>
<dbReference type="AlphaFoldDB" id="A0A0W0X444"/>
<feature type="transmembrane region" description="Helical" evidence="1">
    <location>
        <begin position="89"/>
        <end position="110"/>
    </location>
</feature>
<protein>
    <recommendedName>
        <fullName evidence="4">Yip1 domain protein</fullName>
    </recommendedName>
</protein>
<feature type="transmembrane region" description="Helical" evidence="1">
    <location>
        <begin position="26"/>
        <end position="47"/>
    </location>
</feature>
<sequence>MWEAVFKRYWQVAILKESPENTPYSLLLLIVVSVLFFIIIVLQWYLADIKQEFNPIVSTLSGLTLVFSYFVYTYVLLKINGKAARLLQTLTALLISHMIIHFFAFPLLIVTPILVDANLNQVLGFFIAILYLILTMLLTIWQFLVTVHIYKHALDVDYLSAVLGSFGLLACSILTVSFWQ</sequence>
<feature type="transmembrane region" description="Helical" evidence="1">
    <location>
        <begin position="53"/>
        <end position="77"/>
    </location>
</feature>
<organism evidence="2 3">
    <name type="scientific">Legionella nautarum</name>
    <dbReference type="NCBI Taxonomy" id="45070"/>
    <lineage>
        <taxon>Bacteria</taxon>
        <taxon>Pseudomonadati</taxon>
        <taxon>Pseudomonadota</taxon>
        <taxon>Gammaproteobacteria</taxon>
        <taxon>Legionellales</taxon>
        <taxon>Legionellaceae</taxon>
        <taxon>Legionella</taxon>
    </lineage>
</organism>
<accession>A0A0W0X444</accession>
<name>A0A0W0X444_9GAMM</name>
<feature type="transmembrane region" description="Helical" evidence="1">
    <location>
        <begin position="122"/>
        <end position="144"/>
    </location>
</feature>
<evidence type="ECO:0000256" key="1">
    <source>
        <dbReference type="SAM" id="Phobius"/>
    </source>
</evidence>
<keyword evidence="1" id="KW-0472">Membrane</keyword>
<proteinExistence type="predicted"/>
<evidence type="ECO:0000313" key="3">
    <source>
        <dbReference type="Proteomes" id="UP000054725"/>
    </source>
</evidence>
<keyword evidence="1" id="KW-0812">Transmembrane</keyword>
<reference evidence="2 3" key="1">
    <citation type="submission" date="2015-11" db="EMBL/GenBank/DDBJ databases">
        <title>Genomic analysis of 38 Legionella species identifies large and diverse effector repertoires.</title>
        <authorList>
            <person name="Burstein D."/>
            <person name="Amaro F."/>
            <person name="Zusman T."/>
            <person name="Lifshitz Z."/>
            <person name="Cohen O."/>
            <person name="Gilbert J.A."/>
            <person name="Pupko T."/>
            <person name="Shuman H.A."/>
            <person name="Segal G."/>
        </authorList>
    </citation>
    <scope>NUCLEOTIDE SEQUENCE [LARGE SCALE GENOMIC DNA]</scope>
    <source>
        <strain evidence="2 3">ATCC 49506</strain>
    </source>
</reference>
<dbReference type="Proteomes" id="UP000054725">
    <property type="component" value="Unassembled WGS sequence"/>
</dbReference>
<gene>
    <name evidence="2" type="ORF">Lnau_0130</name>
</gene>
<dbReference type="OrthoDB" id="5653628at2"/>